<reference evidence="1" key="1">
    <citation type="submission" date="2021-01" db="EMBL/GenBank/DDBJ databases">
        <authorList>
            <person name="Corre E."/>
            <person name="Pelletier E."/>
            <person name="Niang G."/>
            <person name="Scheremetjew M."/>
            <person name="Finn R."/>
            <person name="Kale V."/>
            <person name="Holt S."/>
            <person name="Cochrane G."/>
            <person name="Meng A."/>
            <person name="Brown T."/>
            <person name="Cohen L."/>
        </authorList>
    </citation>
    <scope>NUCLEOTIDE SEQUENCE</scope>
    <source>
        <strain evidence="1">379</strain>
    </source>
</reference>
<sequence length="236" mass="24588">MTSVASRAAAQPAAKRQRKSLAEMAASVAGPPSLVLPPALEPRCSSSSLLAREINPEATLPALLRIGAWGTSSGAQQHGSFRSVAMVRGGGSWMAHSGCELKVERIVSQRRHHRCGVGSIAALAGSFAFARGDIRIEQQPASFVRGVALPPHVAISVLDGHDDASVCGEGEGALEPEEMRLLACLIPPGQTLALRAGGRGSPAALTTEPGDIELHTAFRPATSPSARVLLRWEADD</sequence>
<name>A0A6V2TTE7_EMIHU</name>
<protein>
    <submittedName>
        <fullName evidence="1">Uncharacterized protein</fullName>
    </submittedName>
</protein>
<dbReference type="AlphaFoldDB" id="A0A6V2TTE7"/>
<proteinExistence type="predicted"/>
<evidence type="ECO:0000313" key="1">
    <source>
        <dbReference type="EMBL" id="CAE0572110.1"/>
    </source>
</evidence>
<accession>A0A6V2TTE7</accession>
<dbReference type="EMBL" id="HBIR01039997">
    <property type="protein sequence ID" value="CAE0572110.1"/>
    <property type="molecule type" value="Transcribed_RNA"/>
</dbReference>
<organism evidence="1">
    <name type="scientific">Emiliania huxleyi</name>
    <name type="common">Coccolithophore</name>
    <name type="synonym">Pontosphaera huxleyi</name>
    <dbReference type="NCBI Taxonomy" id="2903"/>
    <lineage>
        <taxon>Eukaryota</taxon>
        <taxon>Haptista</taxon>
        <taxon>Haptophyta</taxon>
        <taxon>Prymnesiophyceae</taxon>
        <taxon>Isochrysidales</taxon>
        <taxon>Noelaerhabdaceae</taxon>
        <taxon>Emiliania</taxon>
    </lineage>
</organism>
<gene>
    <name evidence="1" type="ORF">EHUX00137_LOCUS31182</name>
</gene>